<dbReference type="Gene3D" id="3.10.450.50">
    <property type="match status" value="1"/>
</dbReference>
<organism evidence="2 3">
    <name type="scientific">Streptomyces autolyticus</name>
    <dbReference type="NCBI Taxonomy" id="75293"/>
    <lineage>
        <taxon>Bacteria</taxon>
        <taxon>Bacillati</taxon>
        <taxon>Actinomycetota</taxon>
        <taxon>Actinomycetes</taxon>
        <taxon>Kitasatosporales</taxon>
        <taxon>Streptomycetaceae</taxon>
        <taxon>Streptomyces</taxon>
    </lineage>
</organism>
<protein>
    <submittedName>
        <fullName evidence="2">Polyketide cyclase</fullName>
    </submittedName>
</protein>
<feature type="domain" description="SnoaL-like" evidence="1">
    <location>
        <begin position="20"/>
        <end position="122"/>
    </location>
</feature>
<gene>
    <name evidence="2" type="ORF">BV401_34605</name>
</gene>
<dbReference type="InterPro" id="IPR032710">
    <property type="entry name" value="NTF2-like_dom_sf"/>
</dbReference>
<dbReference type="EMBL" id="CP019458">
    <property type="protein sequence ID" value="AQA14784.1"/>
    <property type="molecule type" value="Genomic_DNA"/>
</dbReference>
<proteinExistence type="predicted"/>
<dbReference type="SUPFAM" id="SSF54427">
    <property type="entry name" value="NTF2-like"/>
    <property type="match status" value="1"/>
</dbReference>
<name>A0ABN4WDS0_9ACTN</name>
<reference evidence="2 3" key="1">
    <citation type="journal article" date="2017" name="J. Biotechnol.">
        <title>The complete genome sequence of Streptomyces autolyticus CGMCC 0516, the producer of geldanamycin, autolytimycin, reblastatin and elaiophylin.</title>
        <authorList>
            <person name="Yin M."/>
            <person name="Jiang M."/>
            <person name="Ren Z."/>
            <person name="Dong Y."/>
            <person name="Lu T."/>
        </authorList>
    </citation>
    <scope>NUCLEOTIDE SEQUENCE [LARGE SCALE GENOMIC DNA]</scope>
    <source>
        <strain evidence="2 3">CGMCC0516</strain>
    </source>
</reference>
<keyword evidence="3" id="KW-1185">Reference proteome</keyword>
<dbReference type="InterPro" id="IPR037401">
    <property type="entry name" value="SnoaL-like"/>
</dbReference>
<sequence length="135" mass="14545">MPTRAFQWRSDQMTQYDTAVARYFEAWNATGPEAIAKAVAAAWTEDGGYTDPLAEARGHEQLAAVIAGAQKQFPGCEFRLTGAVDGHHDMARFSWELVSTADGSAPVAATDVITLAEDGRIRTVLGFLDRVPTTG</sequence>
<evidence type="ECO:0000313" key="3">
    <source>
        <dbReference type="Proteomes" id="UP000187851"/>
    </source>
</evidence>
<evidence type="ECO:0000313" key="2">
    <source>
        <dbReference type="EMBL" id="AQA14784.1"/>
    </source>
</evidence>
<dbReference type="Pfam" id="PF12680">
    <property type="entry name" value="SnoaL_2"/>
    <property type="match status" value="1"/>
</dbReference>
<dbReference type="Proteomes" id="UP000187851">
    <property type="component" value="Chromosome"/>
</dbReference>
<evidence type="ECO:0000259" key="1">
    <source>
        <dbReference type="Pfam" id="PF12680"/>
    </source>
</evidence>
<accession>A0ABN4WDS0</accession>